<dbReference type="Pfam" id="PF01844">
    <property type="entry name" value="HNH"/>
    <property type="match status" value="1"/>
</dbReference>
<dbReference type="AlphaFoldDB" id="A0A9R1CVR1"/>
<dbReference type="InterPro" id="IPR002711">
    <property type="entry name" value="HNH"/>
</dbReference>
<dbReference type="GO" id="GO:0008270">
    <property type="term" value="F:zinc ion binding"/>
    <property type="evidence" value="ECO:0007669"/>
    <property type="project" value="InterPro"/>
</dbReference>
<keyword evidence="4" id="KW-1185">Reference proteome</keyword>
<organism evidence="3 4">
    <name type="scientific">Natronomonas aquatica</name>
    <dbReference type="NCBI Taxonomy" id="2841590"/>
    <lineage>
        <taxon>Archaea</taxon>
        <taxon>Methanobacteriati</taxon>
        <taxon>Methanobacteriota</taxon>
        <taxon>Stenosarchaea group</taxon>
        <taxon>Halobacteria</taxon>
        <taxon>Halobacteriales</taxon>
        <taxon>Natronomonadaceae</taxon>
        <taxon>Natronomonas</taxon>
    </lineage>
</organism>
<name>A0A9R1CVR1_9EURY</name>
<dbReference type="GO" id="GO:0003676">
    <property type="term" value="F:nucleic acid binding"/>
    <property type="evidence" value="ECO:0007669"/>
    <property type="project" value="InterPro"/>
</dbReference>
<dbReference type="RefSeq" id="WP_256030851.1">
    <property type="nucleotide sequence ID" value="NZ_JAHLKM010000035.1"/>
</dbReference>
<feature type="compositionally biased region" description="Basic and acidic residues" evidence="1">
    <location>
        <begin position="568"/>
        <end position="589"/>
    </location>
</feature>
<sequence>MKRPDIGDTFTNGIDNITDDGIGQIKVHEGHINVGPVTEDALGVEVTATLVEHDRAELHTDSIKPPVEETGSLKDSFTRETHVRIGKTFSAVINEITDDGHGLIYTRTGYIDLGPVTEDAEGEYVHALKLPGNAARVKSAKVQPANYIGKLENTFNFGFSLDFGDASAELHKRDHKTVGVIGNYASITEVRAGTTEHDGVDVSELQPGDVFAAEVLRISRAGNGIIETLRGHEMNIGQIPQHKVGDDVSIYYDGNTAHGKYLPRDQLFTAEIKRRSESGNGLLGEDTADLNIGPVTEDAVGERVTARKVKHGFGECVTVDARADGYEKQWIVDTLFDGEVPPGAEITVTLDRTNEHGNGIVEIGDDTINAGPVQPDVVKSNDNGVRVKMLNEEFAKCMDIEVRDTPYTLPETATAAYAEAGEIFHDVIDVITDDGYGVVITGHDQYVNIGPVEDDTVGERVHVEMLAPQTGRCLTESVRGNGYDEWVENDPEAQSSHLEIPGVTVATVENTGDKAGSTDQSEPGTVDRTREDSTVDAEPGETSIGTEEPRDVSGEEGKTASTVQVTKNEIEDPSNREPAENIDELRARAIQDSVEDVPTPTTTPSPSSSKQEYTRSAAIREYVKARADGYCEACGNPAPFKNTDGGPYLHAHHIHEISDSGSDTVDTVAAICPNCHYRIHHGEDGDEYNKSLLEKIQSIENTE</sequence>
<keyword evidence="3" id="KW-0255">Endonuclease</keyword>
<feature type="compositionally biased region" description="Basic and acidic residues" evidence="1">
    <location>
        <begin position="547"/>
        <end position="558"/>
    </location>
</feature>
<dbReference type="Gene3D" id="1.10.30.50">
    <property type="match status" value="1"/>
</dbReference>
<evidence type="ECO:0000259" key="2">
    <source>
        <dbReference type="SMART" id="SM00507"/>
    </source>
</evidence>
<protein>
    <submittedName>
        <fullName evidence="3">HNH endonuclease</fullName>
    </submittedName>
</protein>
<dbReference type="InterPro" id="IPR003615">
    <property type="entry name" value="HNH_nuc"/>
</dbReference>
<dbReference type="CDD" id="cd00085">
    <property type="entry name" value="HNHc"/>
    <property type="match status" value="1"/>
</dbReference>
<dbReference type="GO" id="GO:0004519">
    <property type="term" value="F:endonuclease activity"/>
    <property type="evidence" value="ECO:0007669"/>
    <property type="project" value="UniProtKB-KW"/>
</dbReference>
<feature type="compositionally biased region" description="Low complexity" evidence="1">
    <location>
        <begin position="598"/>
        <end position="609"/>
    </location>
</feature>
<keyword evidence="3" id="KW-0540">Nuclease</keyword>
<evidence type="ECO:0000313" key="3">
    <source>
        <dbReference type="EMBL" id="MCQ4334760.1"/>
    </source>
</evidence>
<feature type="region of interest" description="Disordered" evidence="1">
    <location>
        <begin position="508"/>
        <end position="615"/>
    </location>
</feature>
<dbReference type="SMART" id="SM00507">
    <property type="entry name" value="HNHc"/>
    <property type="match status" value="1"/>
</dbReference>
<gene>
    <name evidence="3" type="ORF">KM295_15000</name>
</gene>
<feature type="domain" description="HNH nuclease" evidence="2">
    <location>
        <begin position="618"/>
        <end position="677"/>
    </location>
</feature>
<keyword evidence="3" id="KW-0378">Hydrolase</keyword>
<proteinExistence type="predicted"/>
<comment type="caution">
    <text evidence="3">The sequence shown here is derived from an EMBL/GenBank/DDBJ whole genome shotgun (WGS) entry which is preliminary data.</text>
</comment>
<reference evidence="3" key="1">
    <citation type="journal article" date="2023" name="Front. Microbiol.">
        <title>Genomic-based phylogenetic and metabolic analyses of the genus Natronomonas, and description of Natronomonas aquatica sp. nov.</title>
        <authorList>
            <person name="Garcia-Roldan A."/>
            <person name="Duran-Viseras A."/>
            <person name="de la Haba R.R."/>
            <person name="Corral P."/>
            <person name="Sanchez-Porro C."/>
            <person name="Ventosa A."/>
        </authorList>
    </citation>
    <scope>NUCLEOTIDE SEQUENCE</scope>
    <source>
        <strain evidence="3">F2-12</strain>
    </source>
</reference>
<evidence type="ECO:0000256" key="1">
    <source>
        <dbReference type="SAM" id="MobiDB-lite"/>
    </source>
</evidence>
<dbReference type="EMBL" id="JAHLKM010000035">
    <property type="protein sequence ID" value="MCQ4334760.1"/>
    <property type="molecule type" value="Genomic_DNA"/>
</dbReference>
<accession>A0A9R1CVR1</accession>
<dbReference type="Proteomes" id="UP001139494">
    <property type="component" value="Unassembled WGS sequence"/>
</dbReference>
<evidence type="ECO:0000313" key="4">
    <source>
        <dbReference type="Proteomes" id="UP001139494"/>
    </source>
</evidence>